<proteinExistence type="inferred from homology"/>
<feature type="domain" description="Periplasmic binding protein" evidence="4">
    <location>
        <begin position="69"/>
        <end position="314"/>
    </location>
</feature>
<evidence type="ECO:0000259" key="4">
    <source>
        <dbReference type="Pfam" id="PF13407"/>
    </source>
</evidence>
<dbReference type="Gene3D" id="3.40.50.2300">
    <property type="match status" value="2"/>
</dbReference>
<comment type="similarity">
    <text evidence="2">Belongs to the bacterial solute-binding protein 2 family.</text>
</comment>
<dbReference type="InterPro" id="IPR025997">
    <property type="entry name" value="SBP_2_dom"/>
</dbReference>
<dbReference type="Pfam" id="PF13407">
    <property type="entry name" value="Peripla_BP_4"/>
    <property type="match status" value="1"/>
</dbReference>
<accession>A0A1I1N5R7</accession>
<gene>
    <name evidence="5" type="ORF">SAMN02745724_02962</name>
</gene>
<dbReference type="AlphaFoldDB" id="A0A1I1N5R7"/>
<evidence type="ECO:0000256" key="3">
    <source>
        <dbReference type="ARBA" id="ARBA00022729"/>
    </source>
</evidence>
<dbReference type="SUPFAM" id="SSF53822">
    <property type="entry name" value="Periplasmic binding protein-like I"/>
    <property type="match status" value="1"/>
</dbReference>
<dbReference type="PANTHER" id="PTHR46847:SF1">
    <property type="entry name" value="D-ALLOSE-BINDING PERIPLASMIC PROTEIN-RELATED"/>
    <property type="match status" value="1"/>
</dbReference>
<dbReference type="EMBL" id="FOLO01000023">
    <property type="protein sequence ID" value="SFC93017.1"/>
    <property type="molecule type" value="Genomic_DNA"/>
</dbReference>
<evidence type="ECO:0000313" key="6">
    <source>
        <dbReference type="Proteomes" id="UP000198862"/>
    </source>
</evidence>
<protein>
    <submittedName>
        <fullName evidence="5">Monosaccharide ABC transporter substrate-binding protein, CUT2 family (TC 3.A.1.2.-)</fullName>
    </submittedName>
</protein>
<dbReference type="Proteomes" id="UP000198862">
    <property type="component" value="Unassembled WGS sequence"/>
</dbReference>
<sequence>MKLAFLTQLSDIYNQTKSCVYLIMGLLITAQVNAVDIKSIQNGTKSSDVTLTSEQIAVIKNKSLTAALVWHGSSPWVNAVTQGAKTEFKKLGIKVITITDAQFDPAKQVADLENISALNPDIILSLSVDGVSTKSSYQKVISKGAKLVLLSNPIPGFELGKDYVGIVTDDMFGMGKAAAELVAQAVNNQGNIGMIYHDAKYFITNNRDQAFKAALEKYNNINISAEKGFVKEHETNSIASAMILQNPDLEAIYVSWDAAAEGVIEALRAHGRKNIKVITHDLGINNLVDMAMGGNLYGTISDRPFDIGQTMARLGGASTLGLKAAPFTIVPFDFVRKHNMRAIWEKAFKTPLPKMLDLALKQSSL</sequence>
<name>A0A1I1N5R7_9GAMM</name>
<keyword evidence="6" id="KW-1185">Reference proteome</keyword>
<dbReference type="RefSeq" id="WP_245763830.1">
    <property type="nucleotide sequence ID" value="NZ_FOLO01000023.1"/>
</dbReference>
<dbReference type="PANTHER" id="PTHR46847">
    <property type="entry name" value="D-ALLOSE-BINDING PERIPLASMIC PROTEIN-RELATED"/>
    <property type="match status" value="1"/>
</dbReference>
<dbReference type="GO" id="GO:0055085">
    <property type="term" value="P:transmembrane transport"/>
    <property type="evidence" value="ECO:0007669"/>
    <property type="project" value="UniProtKB-ARBA"/>
</dbReference>
<dbReference type="GO" id="GO:0030313">
    <property type="term" value="C:cell envelope"/>
    <property type="evidence" value="ECO:0007669"/>
    <property type="project" value="UniProtKB-SubCell"/>
</dbReference>
<reference evidence="5 6" key="1">
    <citation type="submission" date="2016-10" db="EMBL/GenBank/DDBJ databases">
        <authorList>
            <person name="de Groot N.N."/>
        </authorList>
    </citation>
    <scope>NUCLEOTIDE SEQUENCE [LARGE SCALE GENOMIC DNA]</scope>
    <source>
        <strain evidence="5 6">DSM 6059</strain>
    </source>
</reference>
<evidence type="ECO:0000256" key="2">
    <source>
        <dbReference type="ARBA" id="ARBA00007639"/>
    </source>
</evidence>
<comment type="subcellular location">
    <subcellularLocation>
        <location evidence="1">Cell envelope</location>
    </subcellularLocation>
</comment>
<evidence type="ECO:0000313" key="5">
    <source>
        <dbReference type="EMBL" id="SFC93017.1"/>
    </source>
</evidence>
<dbReference type="CDD" id="cd06316">
    <property type="entry name" value="PBP1_ABC_sugar_binding-like"/>
    <property type="match status" value="1"/>
</dbReference>
<dbReference type="GO" id="GO:0030246">
    <property type="term" value="F:carbohydrate binding"/>
    <property type="evidence" value="ECO:0007669"/>
    <property type="project" value="UniProtKB-ARBA"/>
</dbReference>
<dbReference type="InterPro" id="IPR028082">
    <property type="entry name" value="Peripla_BP_I"/>
</dbReference>
<keyword evidence="3" id="KW-0732">Signal</keyword>
<dbReference type="STRING" id="1123010.SAMN02745724_02962"/>
<organism evidence="5 6">
    <name type="scientific">Pseudoalteromonas denitrificans DSM 6059</name>
    <dbReference type="NCBI Taxonomy" id="1123010"/>
    <lineage>
        <taxon>Bacteria</taxon>
        <taxon>Pseudomonadati</taxon>
        <taxon>Pseudomonadota</taxon>
        <taxon>Gammaproteobacteria</taxon>
        <taxon>Alteromonadales</taxon>
        <taxon>Pseudoalteromonadaceae</taxon>
        <taxon>Pseudoalteromonas</taxon>
    </lineage>
</organism>
<evidence type="ECO:0000256" key="1">
    <source>
        <dbReference type="ARBA" id="ARBA00004196"/>
    </source>
</evidence>